<evidence type="ECO:0000259" key="3">
    <source>
        <dbReference type="Pfam" id="PF00884"/>
    </source>
</evidence>
<evidence type="ECO:0000313" key="5">
    <source>
        <dbReference type="Proteomes" id="UP000321717"/>
    </source>
</evidence>
<accession>A0A512HIN2</accession>
<dbReference type="Pfam" id="PF00884">
    <property type="entry name" value="Sulfatase"/>
    <property type="match status" value="1"/>
</dbReference>
<evidence type="ECO:0000256" key="1">
    <source>
        <dbReference type="ARBA" id="ARBA00008779"/>
    </source>
</evidence>
<dbReference type="AlphaFoldDB" id="A0A512HIN2"/>
<dbReference type="PANTHER" id="PTHR42693">
    <property type="entry name" value="ARYLSULFATASE FAMILY MEMBER"/>
    <property type="match status" value="1"/>
</dbReference>
<comment type="similarity">
    <text evidence="1">Belongs to the sulfatase family.</text>
</comment>
<dbReference type="EMBL" id="BJZP01000009">
    <property type="protein sequence ID" value="GEO85307.1"/>
    <property type="molecule type" value="Genomic_DNA"/>
</dbReference>
<dbReference type="Gene3D" id="3.40.720.10">
    <property type="entry name" value="Alkaline Phosphatase, subunit A"/>
    <property type="match status" value="1"/>
</dbReference>
<keyword evidence="5" id="KW-1185">Reference proteome</keyword>
<dbReference type="InterPro" id="IPR000917">
    <property type="entry name" value="Sulfatase_N"/>
</dbReference>
<keyword evidence="2" id="KW-0378">Hydrolase</keyword>
<dbReference type="InterPro" id="IPR017850">
    <property type="entry name" value="Alkaline_phosphatase_core_sf"/>
</dbReference>
<dbReference type="SUPFAM" id="SSF53649">
    <property type="entry name" value="Alkaline phosphatase-like"/>
    <property type="match status" value="1"/>
</dbReference>
<dbReference type="InterPro" id="IPR050738">
    <property type="entry name" value="Sulfatase"/>
</dbReference>
<protein>
    <recommendedName>
        <fullName evidence="3">Sulfatase N-terminal domain-containing protein</fullName>
    </recommendedName>
</protein>
<reference evidence="4 5" key="1">
    <citation type="submission" date="2019-07" db="EMBL/GenBank/DDBJ databases">
        <title>Whole genome shotgun sequence of Rhizobium naphthalenivorans NBRC 107585.</title>
        <authorList>
            <person name="Hosoyama A."/>
            <person name="Uohara A."/>
            <person name="Ohji S."/>
            <person name="Ichikawa N."/>
        </authorList>
    </citation>
    <scope>NUCLEOTIDE SEQUENCE [LARGE SCALE GENOMIC DNA]</scope>
    <source>
        <strain evidence="4 5">NBRC 107585</strain>
    </source>
</reference>
<evidence type="ECO:0000256" key="2">
    <source>
        <dbReference type="ARBA" id="ARBA00022801"/>
    </source>
</evidence>
<dbReference type="PANTHER" id="PTHR42693:SF53">
    <property type="entry name" value="ENDO-4-O-SULFATASE"/>
    <property type="match status" value="1"/>
</dbReference>
<dbReference type="Proteomes" id="UP000321717">
    <property type="component" value="Unassembled WGS sequence"/>
</dbReference>
<proteinExistence type="inferred from homology"/>
<organism evidence="4 5">
    <name type="scientific">Ciceribacter naphthalenivorans</name>
    <dbReference type="NCBI Taxonomy" id="1118451"/>
    <lineage>
        <taxon>Bacteria</taxon>
        <taxon>Pseudomonadati</taxon>
        <taxon>Pseudomonadota</taxon>
        <taxon>Alphaproteobacteria</taxon>
        <taxon>Hyphomicrobiales</taxon>
        <taxon>Rhizobiaceae</taxon>
        <taxon>Ciceribacter</taxon>
    </lineage>
</organism>
<gene>
    <name evidence="4" type="ORF">RNA01_22390</name>
</gene>
<sequence>MLLVTADQWRGDCLSAAGHPTVRTPNVDALADEGVLFRRHYAGTAPCSPARATLYTGLYQANHRVRQNGSPLDARFDNIALVACRGSYDSTLFGYTDVSLDPRAVDPNDPVLTSYEGVLPGFTVGQILLEHERHWLA</sequence>
<feature type="domain" description="Sulfatase N-terminal" evidence="3">
    <location>
        <begin position="2"/>
        <end position="103"/>
    </location>
</feature>
<name>A0A512HIN2_9HYPH</name>
<evidence type="ECO:0000313" key="4">
    <source>
        <dbReference type="EMBL" id="GEO85307.1"/>
    </source>
</evidence>
<dbReference type="GO" id="GO:0004065">
    <property type="term" value="F:arylsulfatase activity"/>
    <property type="evidence" value="ECO:0007669"/>
    <property type="project" value="TreeGrafter"/>
</dbReference>
<comment type="caution">
    <text evidence="4">The sequence shown here is derived from an EMBL/GenBank/DDBJ whole genome shotgun (WGS) entry which is preliminary data.</text>
</comment>